<name>A0A833TA32_PHYIN</name>
<protein>
    <submittedName>
        <fullName evidence="1">Uncharacterized protein</fullName>
    </submittedName>
</protein>
<dbReference type="AlphaFoldDB" id="A0A833TA32"/>
<proteinExistence type="predicted"/>
<dbReference type="Proteomes" id="UP000602510">
    <property type="component" value="Unassembled WGS sequence"/>
</dbReference>
<keyword evidence="2" id="KW-1185">Reference proteome</keyword>
<evidence type="ECO:0000313" key="2">
    <source>
        <dbReference type="Proteomes" id="UP000602510"/>
    </source>
</evidence>
<reference evidence="1" key="1">
    <citation type="submission" date="2020-04" db="EMBL/GenBank/DDBJ databases">
        <title>Hybrid Assembly of Korean Phytophthora infestans isolates.</title>
        <authorList>
            <person name="Prokchorchik M."/>
            <person name="Lee Y."/>
            <person name="Seo J."/>
            <person name="Cho J.-H."/>
            <person name="Park Y.-E."/>
            <person name="Jang D.-C."/>
            <person name="Im J.-S."/>
            <person name="Choi J.-G."/>
            <person name="Park H.-J."/>
            <person name="Lee G.-B."/>
            <person name="Lee Y.-G."/>
            <person name="Hong S.-Y."/>
            <person name="Cho K."/>
            <person name="Sohn K.H."/>
        </authorList>
    </citation>
    <scope>NUCLEOTIDE SEQUENCE</scope>
    <source>
        <strain evidence="1">KR_1_A1</strain>
    </source>
</reference>
<gene>
    <name evidence="1" type="ORF">GN244_ATG10927</name>
</gene>
<organism evidence="1 2">
    <name type="scientific">Phytophthora infestans</name>
    <name type="common">Potato late blight agent</name>
    <name type="synonym">Botrytis infestans</name>
    <dbReference type="NCBI Taxonomy" id="4787"/>
    <lineage>
        <taxon>Eukaryota</taxon>
        <taxon>Sar</taxon>
        <taxon>Stramenopiles</taxon>
        <taxon>Oomycota</taxon>
        <taxon>Peronosporomycetes</taxon>
        <taxon>Peronosporales</taxon>
        <taxon>Peronosporaceae</taxon>
        <taxon>Phytophthora</taxon>
    </lineage>
</organism>
<comment type="caution">
    <text evidence="1">The sequence shown here is derived from an EMBL/GenBank/DDBJ whole genome shotgun (WGS) entry which is preliminary data.</text>
</comment>
<evidence type="ECO:0000313" key="1">
    <source>
        <dbReference type="EMBL" id="KAF4037076.1"/>
    </source>
</evidence>
<accession>A0A833TA32</accession>
<dbReference type="EMBL" id="WSZM01000252">
    <property type="protein sequence ID" value="KAF4037076.1"/>
    <property type="molecule type" value="Genomic_DNA"/>
</dbReference>
<sequence>MRAVYEVETKHFEKQLAVAISRLRSCSIERLIKACSLGYGEVESSRQVQVRVQNPSTTKFF</sequence>